<dbReference type="AlphaFoldDB" id="A0A7X0MGY4"/>
<dbReference type="RefSeq" id="WP_184622808.1">
    <property type="nucleotide sequence ID" value="NZ_JACHCC010000002.1"/>
</dbReference>
<dbReference type="Gene3D" id="3.10.129.10">
    <property type="entry name" value="Hotdog Thioesterase"/>
    <property type="match status" value="1"/>
</dbReference>
<dbReference type="Pfam" id="PF14539">
    <property type="entry name" value="DUF4442"/>
    <property type="match status" value="1"/>
</dbReference>
<accession>A0A7X0MGY4</accession>
<dbReference type="InterPro" id="IPR027961">
    <property type="entry name" value="DUF4442"/>
</dbReference>
<name>A0A7X0MGY4_9SPHI</name>
<reference evidence="1 2" key="1">
    <citation type="submission" date="2020-08" db="EMBL/GenBank/DDBJ databases">
        <title>Genomic Encyclopedia of Type Strains, Phase IV (KMG-V): Genome sequencing to study the core and pangenomes of soil and plant-associated prokaryotes.</title>
        <authorList>
            <person name="Whitman W."/>
        </authorList>
    </citation>
    <scope>NUCLEOTIDE SEQUENCE [LARGE SCALE GENOMIC DNA]</scope>
    <source>
        <strain evidence="1 2">M2T3</strain>
    </source>
</reference>
<evidence type="ECO:0008006" key="3">
    <source>
        <dbReference type="Google" id="ProtNLM"/>
    </source>
</evidence>
<protein>
    <recommendedName>
        <fullName evidence="3">DUF4442 domain-containing protein</fullName>
    </recommendedName>
</protein>
<organism evidence="1 2">
    <name type="scientific">Pedobacter cryoconitis</name>
    <dbReference type="NCBI Taxonomy" id="188932"/>
    <lineage>
        <taxon>Bacteria</taxon>
        <taxon>Pseudomonadati</taxon>
        <taxon>Bacteroidota</taxon>
        <taxon>Sphingobacteriia</taxon>
        <taxon>Sphingobacteriales</taxon>
        <taxon>Sphingobacteriaceae</taxon>
        <taxon>Pedobacter</taxon>
    </lineage>
</organism>
<dbReference type="Proteomes" id="UP000521017">
    <property type="component" value="Unassembled WGS sequence"/>
</dbReference>
<dbReference type="SUPFAM" id="SSF54637">
    <property type="entry name" value="Thioesterase/thiol ester dehydrase-isomerase"/>
    <property type="match status" value="1"/>
</dbReference>
<evidence type="ECO:0000313" key="2">
    <source>
        <dbReference type="Proteomes" id="UP000521017"/>
    </source>
</evidence>
<comment type="caution">
    <text evidence="1">The sequence shown here is derived from an EMBL/GenBank/DDBJ whole genome shotgun (WGS) entry which is preliminary data.</text>
</comment>
<dbReference type="InterPro" id="IPR029069">
    <property type="entry name" value="HotDog_dom_sf"/>
</dbReference>
<proteinExistence type="predicted"/>
<sequence>MIVSEKTLKWGLCFYPPLFFQRIWVKRFHQGFRGVDVKIYKSLFNKNYNGSIFGGTIYAATDPFFALLFDQLLQREGFKVRVWLKSASIQYLKPGRSALYFTVLITDEMLNEAIEALNTTGKFVRAYPMEIKNSDGEICATVMNEVYVRNLHSGENGPVAY</sequence>
<dbReference type="EMBL" id="JACHCC010000002">
    <property type="protein sequence ID" value="MBB6498559.1"/>
    <property type="molecule type" value="Genomic_DNA"/>
</dbReference>
<gene>
    <name evidence="1" type="ORF">HDF25_000696</name>
</gene>
<evidence type="ECO:0000313" key="1">
    <source>
        <dbReference type="EMBL" id="MBB6498559.1"/>
    </source>
</evidence>